<dbReference type="InterPro" id="IPR002110">
    <property type="entry name" value="Ankyrin_rpt"/>
</dbReference>
<comment type="caution">
    <text evidence="6">The sequence shown here is derived from an EMBL/GenBank/DDBJ whole genome shotgun (WGS) entry which is preliminary data.</text>
</comment>
<dbReference type="CDD" id="cd18785">
    <property type="entry name" value="SF2_C"/>
    <property type="match status" value="1"/>
</dbReference>
<evidence type="ECO:0000256" key="1">
    <source>
        <dbReference type="ARBA" id="ARBA00022737"/>
    </source>
</evidence>
<name>A0A835VTP8_CHLIN</name>
<feature type="compositionally biased region" description="Acidic residues" evidence="4">
    <location>
        <begin position="1416"/>
        <end position="1432"/>
    </location>
</feature>
<gene>
    <name evidence="6" type="ORF">HXX76_014104</name>
</gene>
<dbReference type="Pfam" id="PF00023">
    <property type="entry name" value="Ank"/>
    <property type="match status" value="1"/>
</dbReference>
<feature type="repeat" description="ANK" evidence="3">
    <location>
        <begin position="82"/>
        <end position="114"/>
    </location>
</feature>
<sequence length="2081" mass="227261">MAAHTTKGVNEHHCAPLCNAICHCPIADVRRLLQAGASPHGCGCGNWQTDTRPLVLAMQLHRLDVLQELLTFRANVNGLKYDRQTPLQWAISSNDPHLVHVLLLNGASPNGTCDGCSMAPLELAITSYTNPLLVRQLCMAGADRRSALMFATLCENAPAVSELLALGERHCRLEAEMAARLGKEGILAKILAAGVPPDAGLLLEATRAFIELKICGGIIGVMAKAGAQASPSAEEAFLAVKLRSAPALKQVLALPGANPNATNAEGSTLLSVAAANMDVPCSRELILRGAIIGVPEILAAGGSSASACLATTDRSEYLAGLLLRTQPEVFKAVCQLPAVKVMLNQAITAVCGPGITDSKEMLDRVMASRLNCVDLRAVDCIMHEITKDRNDLKALRLTSLAMRDFVTSNLQELNVKLSPTAISALMMEGAGQQHHQQQQKRQRICSSSRGMDLQRCRSLSISFRRTDGTVGQDRTIRLVRLVRMRLEEDTSPAPLSFLSAMCLRGISSSRLSGIRRLELTAPSYAATELLQAAMPLGGALPGVRELLIQPDTMQSSSPHIATAMAALSSMFPGLHSLTVGGYSQVPGLEAFCGKPLRHLQVGLDGASGFLASGHAATLCHILPQLSHLKLRLRGMQPSRWGQDVLVPPATAPADEHYQVMGPLHTEQLSGLRQLLGALSDQRVDLEGVLLHQGWYSSTFLGATIQARNGSIAEVTVDRTDTQSLEYLASALVPPLLARGHRLPRLHIKTLDNCIDDDDLLEEVLSDRRHQPTRQLLGLCDSIQLDRWVQDLRYVPTEEMVNGMARTGLWPSLLDWIVSVRLSPAPACPGGKAAPSPQPSLVTGTKVSLMAAANAWQAAQPWRPEEAAGACSGDQVILLTRKQWSQEKAWLPVDAEVYEFQGATPLTFVCGPLDCLLEEHRSEQHSLASWLAKQEEVRVYPVSCSGMTAPRLWRQHIGDVVQALWDSPVTPMSKACALNMLVAAAFKADGCLETMDPQHMSVSRSHATGNSNYAAALRLYDRLATTADSATREQLQGQMADLARKAPAPKGPPKHVNLYPELDDPDFVEKLLAKREFRSAGADRSKSCGEQQQPDTEVSGFKLTPSQKFLRNLVSPQTPYKGVLVFHGVGTGKTCAAVQIAESFRGVHTKRVLVLTPPSLKENFQRQIHDPAAGAAQCTGDTYKGKAAGASDGVRAHYQFMGYEVFANTIEKLKATLSPEALAKKLRERFSDSVLIVDEVQNLRRVQNKYKGVSAALELVLASCSKVRLVLLTATPLFNDVQELIFIMEMLYLNDRNKEMLQRVRDPDFLSPRSQQPVHTPGAGPLADPVLVHFASRYVSYMRGENPYTFPLRLYPKEAVTSLKQKVDAFGRPLKPNGGDFLLPLVVSTATTGQRAAILERLDEDSLVHSTRLDISVADEQEDEESSAEDGEQEEGRGRLHQFYMQASNIVYPGEDGTPLVGAEGLRACLRSSKVRGGRTQYAYSDATLARAGPFLSPKLLPSHAPKLAQVVDAVCSARGVVIVYSRFIASGLLPIALALEHRGFLPHSGLPLWGVQHTAQHTGQQPTEGPAGRRYAVIAGDGDLAAGGSIDRLMAAVNSPQNLKGDVVKVVLISSRAAEGFDFKAVRQLHIVDPWFNLSRVEQIIGRGVRNCSHKLLPDKQRNCTIYLHACQLDKKREGIDAYMYRTSERKQRFISRIERVLKKNAVDCALNEQQLHYDSSQFPEEVVEDSQGNRRTVRRGDQDYSRACDFEKCGIKCSRGDVVAPEDSTTHAPFFDKPDIDSITGTILSLFRDEVSYSIKDIEKVFKGVRKDQLAAALRGAISSRAPVLHRGVPGHIIYRSDKFLFQPDAIDDTKLTIRERKLLLVMESVVEVLGEAADPDTVADMVVDGLNSDELAAVARHGTEPEFGQSLVRGGYICTYEGSDYLFDWHTMRYIDKGGEFVSAFKASQLLAKHRNSFDAAHRMSMDVTQSHPHAHPLGFTGAQGEESVFKLVDPKEKKADQLSGVTCTRYPQLKKQELLQMIERLAPDSKAGGSQVKRGAACLVYEYLLRLTGEPQFVRPVAHLFQKRSGRGQAKPDI</sequence>
<evidence type="ECO:0000256" key="2">
    <source>
        <dbReference type="ARBA" id="ARBA00023043"/>
    </source>
</evidence>
<dbReference type="PROSITE" id="PS50088">
    <property type="entry name" value="ANK_REPEAT"/>
    <property type="match status" value="1"/>
</dbReference>
<feature type="domain" description="Helicase ATP-binding" evidence="5">
    <location>
        <begin position="1113"/>
        <end position="1293"/>
    </location>
</feature>
<protein>
    <recommendedName>
        <fullName evidence="5">Helicase ATP-binding domain-containing protein</fullName>
    </recommendedName>
</protein>
<dbReference type="Proteomes" id="UP000650467">
    <property type="component" value="Unassembled WGS sequence"/>
</dbReference>
<proteinExistence type="predicted"/>
<reference evidence="6" key="1">
    <citation type="journal article" date="2020" name="bioRxiv">
        <title>Comparative genomics of Chlamydomonas.</title>
        <authorList>
            <person name="Craig R.J."/>
            <person name="Hasan A.R."/>
            <person name="Ness R.W."/>
            <person name="Keightley P.D."/>
        </authorList>
    </citation>
    <scope>NUCLEOTIDE SEQUENCE</scope>
    <source>
        <strain evidence="6">SAG 7.73</strain>
    </source>
</reference>
<dbReference type="InterPro" id="IPR036770">
    <property type="entry name" value="Ankyrin_rpt-contain_sf"/>
</dbReference>
<organism evidence="6 7">
    <name type="scientific">Chlamydomonas incerta</name>
    <dbReference type="NCBI Taxonomy" id="51695"/>
    <lineage>
        <taxon>Eukaryota</taxon>
        <taxon>Viridiplantae</taxon>
        <taxon>Chlorophyta</taxon>
        <taxon>core chlorophytes</taxon>
        <taxon>Chlorophyceae</taxon>
        <taxon>CS clade</taxon>
        <taxon>Chlamydomonadales</taxon>
        <taxon>Chlamydomonadaceae</taxon>
        <taxon>Chlamydomonas</taxon>
    </lineage>
</organism>
<dbReference type="InterPro" id="IPR027417">
    <property type="entry name" value="P-loop_NTPase"/>
</dbReference>
<evidence type="ECO:0000313" key="7">
    <source>
        <dbReference type="Proteomes" id="UP000650467"/>
    </source>
</evidence>
<dbReference type="Pfam" id="PF00176">
    <property type="entry name" value="SNF2-rel_dom"/>
    <property type="match status" value="1"/>
</dbReference>
<dbReference type="Gene3D" id="1.25.40.20">
    <property type="entry name" value="Ankyrin repeat-containing domain"/>
    <property type="match status" value="1"/>
</dbReference>
<dbReference type="SMART" id="SM00248">
    <property type="entry name" value="ANK"/>
    <property type="match status" value="4"/>
</dbReference>
<dbReference type="SUPFAM" id="SSF52540">
    <property type="entry name" value="P-loop containing nucleoside triphosphate hydrolases"/>
    <property type="match status" value="2"/>
</dbReference>
<dbReference type="SUPFAM" id="SSF48403">
    <property type="entry name" value="Ankyrin repeat"/>
    <property type="match status" value="1"/>
</dbReference>
<dbReference type="InterPro" id="IPR014001">
    <property type="entry name" value="Helicase_ATP-bd"/>
</dbReference>
<dbReference type="SMART" id="SM00487">
    <property type="entry name" value="DEXDc"/>
    <property type="match status" value="1"/>
</dbReference>
<dbReference type="OrthoDB" id="561233at2759"/>
<keyword evidence="1" id="KW-0677">Repeat</keyword>
<evidence type="ECO:0000256" key="4">
    <source>
        <dbReference type="SAM" id="MobiDB-lite"/>
    </source>
</evidence>
<dbReference type="EMBL" id="JAEHOC010000060">
    <property type="protein sequence ID" value="KAG2424946.1"/>
    <property type="molecule type" value="Genomic_DNA"/>
</dbReference>
<evidence type="ECO:0000259" key="5">
    <source>
        <dbReference type="PROSITE" id="PS51192"/>
    </source>
</evidence>
<keyword evidence="2 3" id="KW-0040">ANK repeat</keyword>
<evidence type="ECO:0000313" key="6">
    <source>
        <dbReference type="EMBL" id="KAG2424946.1"/>
    </source>
</evidence>
<dbReference type="GO" id="GO:0005524">
    <property type="term" value="F:ATP binding"/>
    <property type="evidence" value="ECO:0007669"/>
    <property type="project" value="InterPro"/>
</dbReference>
<dbReference type="PANTHER" id="PTHR24198:SF165">
    <property type="entry name" value="ANKYRIN REPEAT-CONTAINING PROTEIN-RELATED"/>
    <property type="match status" value="1"/>
</dbReference>
<keyword evidence="7" id="KW-1185">Reference proteome</keyword>
<accession>A0A835VTP8</accession>
<evidence type="ECO:0000256" key="3">
    <source>
        <dbReference type="PROSITE-ProRule" id="PRU00023"/>
    </source>
</evidence>
<dbReference type="PANTHER" id="PTHR24198">
    <property type="entry name" value="ANKYRIN REPEAT AND PROTEIN KINASE DOMAIN-CONTAINING PROTEIN"/>
    <property type="match status" value="1"/>
</dbReference>
<dbReference type="PROSITE" id="PS50297">
    <property type="entry name" value="ANK_REP_REGION"/>
    <property type="match status" value="1"/>
</dbReference>
<dbReference type="InterPro" id="IPR000330">
    <property type="entry name" value="SNF2_N"/>
</dbReference>
<dbReference type="PROSITE" id="PS51192">
    <property type="entry name" value="HELICASE_ATP_BIND_1"/>
    <property type="match status" value="1"/>
</dbReference>
<dbReference type="Gene3D" id="3.40.50.300">
    <property type="entry name" value="P-loop containing nucleotide triphosphate hydrolases"/>
    <property type="match status" value="2"/>
</dbReference>
<feature type="region of interest" description="Disordered" evidence="4">
    <location>
        <begin position="1413"/>
        <end position="1437"/>
    </location>
</feature>